<dbReference type="Proteomes" id="UP000177383">
    <property type="component" value="Unassembled WGS sequence"/>
</dbReference>
<evidence type="ECO:0000313" key="2">
    <source>
        <dbReference type="EMBL" id="OGG14512.1"/>
    </source>
</evidence>
<proteinExistence type="predicted"/>
<evidence type="ECO:0000313" key="3">
    <source>
        <dbReference type="Proteomes" id="UP000177383"/>
    </source>
</evidence>
<keyword evidence="1" id="KW-0175">Coiled coil</keyword>
<feature type="coiled-coil region" evidence="1">
    <location>
        <begin position="190"/>
        <end position="217"/>
    </location>
</feature>
<accession>A0A1F5ZQY8</accession>
<name>A0A1F5ZQY8_9BACT</name>
<comment type="caution">
    <text evidence="2">The sequence shown here is derived from an EMBL/GenBank/DDBJ whole genome shotgun (WGS) entry which is preliminary data.</text>
</comment>
<protein>
    <submittedName>
        <fullName evidence="2">Uncharacterized protein</fullName>
    </submittedName>
</protein>
<dbReference type="EMBL" id="MFJE01000015">
    <property type="protein sequence ID" value="OGG14512.1"/>
    <property type="molecule type" value="Genomic_DNA"/>
</dbReference>
<gene>
    <name evidence="2" type="ORF">A2773_05530</name>
</gene>
<sequence>MPPSIPEQPQIEFKKLTPKDFGETVSFFQSNTIGLIRSVDGAGPRLNKNLSEQLWADDPGLRGQVSVGFGIRKAEGEDILEVQVRQNEKTTTVLDFSELSRVYNKEQSLSSLNASQKMALRFAFNALADESMIKGQSKAHAVSVSSALSNLYDMVASSDLSDIQREILPGEETVKQELLKAMGGMKQANIEVLQATIEELNKAKIELQEKLAAVTTERSLEKVREDLGEKAETYALRYALVTGDTTNLPPRLAESLEAMKDKEISSLIDEEGFPRNYEEFRKMMLKRYNSGLVNELEWNRLDGSPLELDSFLFHDKVEAVRVLATNGKVTLIAVKHKVPELGAKLKIPATEPGQKDIWFDRSPDGRYFPEDFTGVYAVGKNEEGKPVIRTDLGKCNDRYFGKDRLSMSFIRTRIKPWSGGIIYIQNQAGWFMDTPIRIETNNTSIGFAAISNDMERISRPTAGWFSGIDDMVGVDSGGNMVFGGNRMEDDSHGTVTFDGKEFRYKPDSGGGVDK</sequence>
<dbReference type="STRING" id="1798375.A2773_05530"/>
<reference evidence="2 3" key="1">
    <citation type="journal article" date="2016" name="Nat. Commun.">
        <title>Thousands of microbial genomes shed light on interconnected biogeochemical processes in an aquifer system.</title>
        <authorList>
            <person name="Anantharaman K."/>
            <person name="Brown C.T."/>
            <person name="Hug L.A."/>
            <person name="Sharon I."/>
            <person name="Castelle C.J."/>
            <person name="Probst A.J."/>
            <person name="Thomas B.C."/>
            <person name="Singh A."/>
            <person name="Wilkins M.J."/>
            <person name="Karaoz U."/>
            <person name="Brodie E.L."/>
            <person name="Williams K.H."/>
            <person name="Hubbard S.S."/>
            <person name="Banfield J.F."/>
        </authorList>
    </citation>
    <scope>NUCLEOTIDE SEQUENCE [LARGE SCALE GENOMIC DNA]</scope>
</reference>
<dbReference type="AlphaFoldDB" id="A0A1F5ZQY8"/>
<organism evidence="2 3">
    <name type="scientific">Candidatus Gottesmanbacteria bacterium RIFCSPHIGHO2_01_FULL_39_10</name>
    <dbReference type="NCBI Taxonomy" id="1798375"/>
    <lineage>
        <taxon>Bacteria</taxon>
        <taxon>Candidatus Gottesmaniibacteriota</taxon>
    </lineage>
</organism>
<evidence type="ECO:0000256" key="1">
    <source>
        <dbReference type="SAM" id="Coils"/>
    </source>
</evidence>